<dbReference type="EMBL" id="HBHP01019836">
    <property type="protein sequence ID" value="CAD9768337.1"/>
    <property type="molecule type" value="Transcribed_RNA"/>
</dbReference>
<comment type="subcellular location">
    <subcellularLocation>
        <location evidence="1">Nucleus</location>
    </subcellularLocation>
</comment>
<dbReference type="PROSITE" id="PS50013">
    <property type="entry name" value="CHROMO_2"/>
    <property type="match status" value="1"/>
</dbReference>
<evidence type="ECO:0000256" key="3">
    <source>
        <dbReference type="SAM" id="Coils"/>
    </source>
</evidence>
<dbReference type="Pfam" id="PF00385">
    <property type="entry name" value="Chromo"/>
    <property type="match status" value="1"/>
</dbReference>
<keyword evidence="2" id="KW-0539">Nucleus</keyword>
<dbReference type="SUPFAM" id="SSF54160">
    <property type="entry name" value="Chromo domain-like"/>
    <property type="match status" value="1"/>
</dbReference>
<dbReference type="InterPro" id="IPR051219">
    <property type="entry name" value="Heterochromatin_chromo-domain"/>
</dbReference>
<dbReference type="InterPro" id="IPR016197">
    <property type="entry name" value="Chromo-like_dom_sf"/>
</dbReference>
<organism evidence="6">
    <name type="scientific">Lotharella oceanica</name>
    <dbReference type="NCBI Taxonomy" id="641309"/>
    <lineage>
        <taxon>Eukaryota</taxon>
        <taxon>Sar</taxon>
        <taxon>Rhizaria</taxon>
        <taxon>Cercozoa</taxon>
        <taxon>Chlorarachniophyceae</taxon>
        <taxon>Lotharella</taxon>
    </lineage>
</organism>
<evidence type="ECO:0000256" key="2">
    <source>
        <dbReference type="ARBA" id="ARBA00023242"/>
    </source>
</evidence>
<protein>
    <recommendedName>
        <fullName evidence="5">Chromo domain-containing protein</fullName>
    </recommendedName>
</protein>
<dbReference type="PANTHER" id="PTHR22812">
    <property type="entry name" value="CHROMOBOX PROTEIN"/>
    <property type="match status" value="1"/>
</dbReference>
<reference evidence="6" key="1">
    <citation type="submission" date="2021-01" db="EMBL/GenBank/DDBJ databases">
        <authorList>
            <person name="Corre E."/>
            <person name="Pelletier E."/>
            <person name="Niang G."/>
            <person name="Scheremetjew M."/>
            <person name="Finn R."/>
            <person name="Kale V."/>
            <person name="Holt S."/>
            <person name="Cochrane G."/>
            <person name="Meng A."/>
            <person name="Brown T."/>
            <person name="Cohen L."/>
        </authorList>
    </citation>
    <scope>NUCLEOTIDE SEQUENCE</scope>
    <source>
        <strain evidence="6">CCMP622</strain>
    </source>
</reference>
<dbReference type="Gene3D" id="2.40.50.40">
    <property type="match status" value="1"/>
</dbReference>
<evidence type="ECO:0000259" key="5">
    <source>
        <dbReference type="PROSITE" id="PS50013"/>
    </source>
</evidence>
<sequence>MEQNGNSMNVEKEEKISHTETDRTPNRDPSGKEQLGRVDGERIEKPANPDKADEVGKEDHNEFEVDVLIGHRKEEQQGKVEFLVKWRGYGEEESTWEPIENVHPELVVEYFLVKLNKLREAHQMNSQVSTEDAKMETEGLRDSLGSMSRQLKRTEKVCQNLGAENQELRMTVSELVDENESLKKNSKAHGSSTGERILKVKNKALEKQNSSLTKEVNSLRTQLRVTRGKLQRHADSHRIEHQRSRVKDQRLIRKIEQAIFAVTKGKRGKAPSPVPLGGVIGSGLCTRRKRKSAAARLGGNAMNGDAKKLHSLAGLSGPAGGVIEDPAFL</sequence>
<evidence type="ECO:0000256" key="1">
    <source>
        <dbReference type="ARBA" id="ARBA00004123"/>
    </source>
</evidence>
<evidence type="ECO:0000256" key="4">
    <source>
        <dbReference type="SAM" id="MobiDB-lite"/>
    </source>
</evidence>
<feature type="domain" description="Chromo" evidence="5">
    <location>
        <begin position="63"/>
        <end position="123"/>
    </location>
</feature>
<accession>A0A7S2TUB3</accession>
<proteinExistence type="predicted"/>
<feature type="coiled-coil region" evidence="3">
    <location>
        <begin position="151"/>
        <end position="222"/>
    </location>
</feature>
<keyword evidence="3" id="KW-0175">Coiled coil</keyword>
<dbReference type="SMART" id="SM00298">
    <property type="entry name" value="CHROMO"/>
    <property type="match status" value="1"/>
</dbReference>
<gene>
    <name evidence="6" type="ORF">LSP00402_LOCUS12317</name>
</gene>
<feature type="region of interest" description="Disordered" evidence="4">
    <location>
        <begin position="1"/>
        <end position="59"/>
    </location>
</feature>
<dbReference type="CDD" id="cd00024">
    <property type="entry name" value="CD_CSD"/>
    <property type="match status" value="1"/>
</dbReference>
<evidence type="ECO:0000313" key="6">
    <source>
        <dbReference type="EMBL" id="CAD9768337.1"/>
    </source>
</evidence>
<dbReference type="PROSITE" id="PS00598">
    <property type="entry name" value="CHROMO_1"/>
    <property type="match status" value="1"/>
</dbReference>
<dbReference type="InterPro" id="IPR023779">
    <property type="entry name" value="Chromodomain_CS"/>
</dbReference>
<dbReference type="InterPro" id="IPR000953">
    <property type="entry name" value="Chromo/chromo_shadow_dom"/>
</dbReference>
<dbReference type="AlphaFoldDB" id="A0A7S2TUB3"/>
<name>A0A7S2TUB3_9EUKA</name>
<dbReference type="InterPro" id="IPR023780">
    <property type="entry name" value="Chromo_domain"/>
</dbReference>
<dbReference type="GO" id="GO:0005634">
    <property type="term" value="C:nucleus"/>
    <property type="evidence" value="ECO:0007669"/>
    <property type="project" value="UniProtKB-SubCell"/>
</dbReference>
<feature type="compositionally biased region" description="Basic and acidic residues" evidence="4">
    <location>
        <begin position="10"/>
        <end position="59"/>
    </location>
</feature>